<dbReference type="NCBIfam" id="NF033634">
    <property type="entry name" value="SLATT_1"/>
    <property type="match status" value="1"/>
</dbReference>
<keyword evidence="1" id="KW-1133">Transmembrane helix</keyword>
<feature type="transmembrane region" description="Helical" evidence="1">
    <location>
        <begin position="63"/>
        <end position="81"/>
    </location>
</feature>
<sequence length="155" mass="17513">MNSNTMLNELKNQLGYELQECRKELDAVRKRSKILNIASIILSSVVTVLAGLKTLTLPVMGDIILFISAAVTILGGIRTFFNYEKQIQYLTKTFFDLALLDREIDLYTYALDGENSDGQVVTNFANRFLGIVYDHAQKVISFKDNEDKALNIPEK</sequence>
<comment type="caution">
    <text evidence="2">The sequence shown here is derived from an EMBL/GenBank/DDBJ whole genome shotgun (WGS) entry which is preliminary data.</text>
</comment>
<dbReference type="AlphaFoldDB" id="A0A920CJU5"/>
<evidence type="ECO:0000256" key="1">
    <source>
        <dbReference type="SAM" id="Phobius"/>
    </source>
</evidence>
<organism evidence="2 3">
    <name type="scientific">Paenibacillus apis</name>
    <dbReference type="NCBI Taxonomy" id="1792174"/>
    <lineage>
        <taxon>Bacteria</taxon>
        <taxon>Bacillati</taxon>
        <taxon>Bacillota</taxon>
        <taxon>Bacilli</taxon>
        <taxon>Bacillales</taxon>
        <taxon>Paenibacillaceae</taxon>
        <taxon>Paenibacillus</taxon>
    </lineage>
</organism>
<feature type="transmembrane region" description="Helical" evidence="1">
    <location>
        <begin position="34"/>
        <end position="51"/>
    </location>
</feature>
<reference evidence="2" key="1">
    <citation type="submission" date="2021-03" db="EMBL/GenBank/DDBJ databases">
        <title>Antimicrobial resistance genes in bacteria isolated from Japanese honey, and their potential for conferring macrolide and lincosamide resistance in the American foulbrood pathogen Paenibacillus larvae.</title>
        <authorList>
            <person name="Okamoto M."/>
            <person name="Kumagai M."/>
            <person name="Kanamori H."/>
            <person name="Takamatsu D."/>
        </authorList>
    </citation>
    <scope>NUCLEOTIDE SEQUENCE</scope>
    <source>
        <strain evidence="2">J41TS4</strain>
    </source>
</reference>
<dbReference type="EMBL" id="BORS01000009">
    <property type="protein sequence ID" value="GIO43166.1"/>
    <property type="molecule type" value="Genomic_DNA"/>
</dbReference>
<name>A0A920CJU5_9BACL</name>
<accession>A0A920CJU5</accession>
<keyword evidence="3" id="KW-1185">Reference proteome</keyword>
<dbReference type="Proteomes" id="UP000678895">
    <property type="component" value="Unassembled WGS sequence"/>
</dbReference>
<protein>
    <recommendedName>
        <fullName evidence="4">DUF4231 domain-containing protein</fullName>
    </recommendedName>
</protein>
<evidence type="ECO:0000313" key="2">
    <source>
        <dbReference type="EMBL" id="GIO43166.1"/>
    </source>
</evidence>
<dbReference type="RefSeq" id="WP_301628075.1">
    <property type="nucleotide sequence ID" value="NZ_BORS01000009.1"/>
</dbReference>
<gene>
    <name evidence="2" type="ORF">J41TS4_29240</name>
</gene>
<keyword evidence="1" id="KW-0472">Membrane</keyword>
<keyword evidence="1" id="KW-0812">Transmembrane</keyword>
<proteinExistence type="predicted"/>
<evidence type="ECO:0000313" key="3">
    <source>
        <dbReference type="Proteomes" id="UP000678895"/>
    </source>
</evidence>
<evidence type="ECO:0008006" key="4">
    <source>
        <dbReference type="Google" id="ProtNLM"/>
    </source>
</evidence>